<accession>A0AAW5YZN8</accession>
<dbReference type="Proteomes" id="UP001210502">
    <property type="component" value="Unassembled WGS sequence"/>
</dbReference>
<keyword evidence="1" id="KW-0175">Coiled coil</keyword>
<comment type="caution">
    <text evidence="2">The sequence shown here is derived from an EMBL/GenBank/DDBJ whole genome shotgun (WGS) entry which is preliminary data.</text>
</comment>
<dbReference type="AlphaFoldDB" id="A0AAW5YZN8"/>
<dbReference type="EMBL" id="JAQIEY010000019">
    <property type="protein sequence ID" value="MDA3768177.1"/>
    <property type="molecule type" value="Genomic_DNA"/>
</dbReference>
<evidence type="ECO:0000313" key="3">
    <source>
        <dbReference type="Proteomes" id="UP001210502"/>
    </source>
</evidence>
<proteinExistence type="predicted"/>
<protein>
    <submittedName>
        <fullName evidence="2">Uncharacterized protein</fullName>
    </submittedName>
</protein>
<feature type="coiled-coil region" evidence="1">
    <location>
        <begin position="39"/>
        <end position="93"/>
    </location>
</feature>
<evidence type="ECO:0000313" key="2">
    <source>
        <dbReference type="EMBL" id="MDA3768177.1"/>
    </source>
</evidence>
<dbReference type="RefSeq" id="WP_271024681.1">
    <property type="nucleotide sequence ID" value="NZ_JAQIEY010000019.1"/>
</dbReference>
<name>A0AAW5YZN8_9LACO</name>
<sequence>MQGFEVFLGAALIAWPALKMKDEIQTARNLKKTFSDGKSSRIIGEYEKALAEIEEAKRQIAEEMATSTDKRRVKKLTAKLDKLTSNHEAIDRARQQFVELLTDYRQHAGEIPSAEMQEHLRSYMNNKNRIL</sequence>
<reference evidence="2" key="1">
    <citation type="submission" date="2023-01" db="EMBL/GenBank/DDBJ databases">
        <title>Sequencing of the bacterial strains from artisanal fermented milk Matsoni.</title>
        <authorList>
            <person name="Rozman V."/>
            <person name="Accetto T."/>
            <person name="Bogovic Matijasic B."/>
        </authorList>
    </citation>
    <scope>NUCLEOTIDE SEQUENCE</scope>
    <source>
        <strain evidence="2">Lbl333</strain>
    </source>
</reference>
<evidence type="ECO:0000256" key="1">
    <source>
        <dbReference type="SAM" id="Coils"/>
    </source>
</evidence>
<organism evidence="2 3">
    <name type="scientific">Lactobacillus delbrueckii</name>
    <dbReference type="NCBI Taxonomy" id="1584"/>
    <lineage>
        <taxon>Bacteria</taxon>
        <taxon>Bacillati</taxon>
        <taxon>Bacillota</taxon>
        <taxon>Bacilli</taxon>
        <taxon>Lactobacillales</taxon>
        <taxon>Lactobacillaceae</taxon>
        <taxon>Lactobacillus</taxon>
    </lineage>
</organism>
<gene>
    <name evidence="2" type="ORF">PF586_06860</name>
</gene>